<dbReference type="AlphaFoldDB" id="A0A917HT86"/>
<sequence>MTLKEDVSMKRISLFVAMSGLVVGSVYAQPNQLNAQFFHQPYLLNPALAGMDQGWSFFLGYAHQLNEVQDAGHTQALTAAYRSGKTALAIAASQDRQGLIAQTRLMGTYAYHLPLDGDRQHLHFGLSLGMHRAQIDESDIRGQTGDPVVGAFNEQRNAMDGGAGVAYTDAHWTIQVAMPALSGKLNGERGDLPGTSTFMAGAGYRFNAGGAADCLTVEPRVYYRTLSGMPAVVDAGISLGLKNKFTLDGVYHSSDRFTGGISTTFTSQLSAVLLYSNGINGINFSGERLELGLKYALGGRSSGRLNF</sequence>
<comment type="caution">
    <text evidence="1">The sequence shown here is derived from an EMBL/GenBank/DDBJ whole genome shotgun (WGS) entry which is preliminary data.</text>
</comment>
<proteinExistence type="predicted"/>
<reference evidence="1" key="2">
    <citation type="submission" date="2020-09" db="EMBL/GenBank/DDBJ databases">
        <authorList>
            <person name="Sun Q."/>
            <person name="Zhou Y."/>
        </authorList>
    </citation>
    <scope>NUCLEOTIDE SEQUENCE</scope>
    <source>
        <strain evidence="1">CGMCC 1.12195</strain>
    </source>
</reference>
<evidence type="ECO:0000313" key="2">
    <source>
        <dbReference type="Proteomes" id="UP000660862"/>
    </source>
</evidence>
<dbReference type="InterPro" id="IPR019861">
    <property type="entry name" value="PorP/SprF_Bacteroidetes"/>
</dbReference>
<dbReference type="Pfam" id="PF11751">
    <property type="entry name" value="PorP_SprF"/>
    <property type="match status" value="1"/>
</dbReference>
<evidence type="ECO:0008006" key="3">
    <source>
        <dbReference type="Google" id="ProtNLM"/>
    </source>
</evidence>
<reference evidence="1" key="1">
    <citation type="journal article" date="2014" name="Int. J. Syst. Evol. Microbiol.">
        <title>Complete genome sequence of Corynebacterium casei LMG S-19264T (=DSM 44701T), isolated from a smear-ripened cheese.</title>
        <authorList>
            <consortium name="US DOE Joint Genome Institute (JGI-PGF)"/>
            <person name="Walter F."/>
            <person name="Albersmeier A."/>
            <person name="Kalinowski J."/>
            <person name="Ruckert C."/>
        </authorList>
    </citation>
    <scope>NUCLEOTIDE SEQUENCE</scope>
    <source>
        <strain evidence="1">CGMCC 1.12195</strain>
    </source>
</reference>
<protein>
    <recommendedName>
        <fullName evidence="3">Type IX secretion system membrane protein, PorP/SprF family</fullName>
    </recommendedName>
</protein>
<dbReference type="NCBIfam" id="TIGR03519">
    <property type="entry name" value="T9SS_PorP_fam"/>
    <property type="match status" value="1"/>
</dbReference>
<name>A0A917HT86_9SPHI</name>
<dbReference type="Proteomes" id="UP000660862">
    <property type="component" value="Unassembled WGS sequence"/>
</dbReference>
<keyword evidence="2" id="KW-1185">Reference proteome</keyword>
<evidence type="ECO:0000313" key="1">
    <source>
        <dbReference type="EMBL" id="GGG88507.1"/>
    </source>
</evidence>
<organism evidence="1 2">
    <name type="scientific">Parapedobacter pyrenivorans</name>
    <dbReference type="NCBI Taxonomy" id="1305674"/>
    <lineage>
        <taxon>Bacteria</taxon>
        <taxon>Pseudomonadati</taxon>
        <taxon>Bacteroidota</taxon>
        <taxon>Sphingobacteriia</taxon>
        <taxon>Sphingobacteriales</taxon>
        <taxon>Sphingobacteriaceae</taxon>
        <taxon>Parapedobacter</taxon>
    </lineage>
</organism>
<gene>
    <name evidence="1" type="ORF">GCM10007415_23190</name>
</gene>
<accession>A0A917HT86</accession>
<dbReference type="EMBL" id="BMER01000001">
    <property type="protein sequence ID" value="GGG88507.1"/>
    <property type="molecule type" value="Genomic_DNA"/>
</dbReference>